<evidence type="ECO:0000313" key="4">
    <source>
        <dbReference type="RefSeq" id="XP_016687808.1"/>
    </source>
</evidence>
<keyword evidence="2" id="KW-0812">Transmembrane</keyword>
<sequence length="137" mass="15574">MLYFKMLCCLYADLHFILLCSLSGDVQIVRELVTNLLTVLFINVFSVHCLGFSNLFILILQHIEDLTQEKFSLQQALEASRTLAESLAAENSSLTDSYNQQRSIVNRLKSDMESLEEEIKAQLDGAQDVVELWPAMQ</sequence>
<dbReference type="Proteomes" id="UP000818029">
    <property type="component" value="Chromosome D05"/>
</dbReference>
<dbReference type="PANTHER" id="PTHR47490">
    <property type="entry name" value="PROTEIN BLISTER"/>
    <property type="match status" value="1"/>
</dbReference>
<keyword evidence="3" id="KW-1185">Reference proteome</keyword>
<keyword evidence="2" id="KW-0472">Membrane</keyword>
<accession>A0A1U8JGM6</accession>
<organism evidence="3 4">
    <name type="scientific">Gossypium hirsutum</name>
    <name type="common">Upland cotton</name>
    <name type="synonym">Gossypium mexicanum</name>
    <dbReference type="NCBI Taxonomy" id="3635"/>
    <lineage>
        <taxon>Eukaryota</taxon>
        <taxon>Viridiplantae</taxon>
        <taxon>Streptophyta</taxon>
        <taxon>Embryophyta</taxon>
        <taxon>Tracheophyta</taxon>
        <taxon>Spermatophyta</taxon>
        <taxon>Magnoliopsida</taxon>
        <taxon>eudicotyledons</taxon>
        <taxon>Gunneridae</taxon>
        <taxon>Pentapetalae</taxon>
        <taxon>rosids</taxon>
        <taxon>malvids</taxon>
        <taxon>Malvales</taxon>
        <taxon>Malvaceae</taxon>
        <taxon>Malvoideae</taxon>
        <taxon>Gossypium</taxon>
    </lineage>
</organism>
<dbReference type="OrthoDB" id="1001430at2759"/>
<reference evidence="3" key="1">
    <citation type="journal article" date="2020" name="Nat. Genet.">
        <title>Genomic diversifications of five Gossypium allopolyploid species and their impact on cotton improvement.</title>
        <authorList>
            <person name="Chen Z.J."/>
            <person name="Sreedasyam A."/>
            <person name="Ando A."/>
            <person name="Song Q."/>
            <person name="De Santiago L.M."/>
            <person name="Hulse-Kemp A.M."/>
            <person name="Ding M."/>
            <person name="Ye W."/>
            <person name="Kirkbride R.C."/>
            <person name="Jenkins J."/>
            <person name="Plott C."/>
            <person name="Lovell J."/>
            <person name="Lin Y.M."/>
            <person name="Vaughn R."/>
            <person name="Liu B."/>
            <person name="Simpson S."/>
            <person name="Scheffler B.E."/>
            <person name="Wen L."/>
            <person name="Saski C.A."/>
            <person name="Grover C.E."/>
            <person name="Hu G."/>
            <person name="Conover J.L."/>
            <person name="Carlson J.W."/>
            <person name="Shu S."/>
            <person name="Boston L.B."/>
            <person name="Williams M."/>
            <person name="Peterson D.G."/>
            <person name="McGee K."/>
            <person name="Jones D.C."/>
            <person name="Wendel J.F."/>
            <person name="Stelly D.M."/>
            <person name="Grimwood J."/>
            <person name="Schmutz J."/>
        </authorList>
    </citation>
    <scope>NUCLEOTIDE SEQUENCE [LARGE SCALE GENOMIC DNA]</scope>
    <source>
        <strain evidence="3">cv. TM-1</strain>
    </source>
</reference>
<gene>
    <name evidence="4" type="primary">LOC107905625</name>
</gene>
<keyword evidence="2" id="KW-1133">Transmembrane helix</keyword>
<evidence type="ECO:0000313" key="3">
    <source>
        <dbReference type="Proteomes" id="UP000818029"/>
    </source>
</evidence>
<reference evidence="4" key="2">
    <citation type="submission" date="2025-08" db="UniProtKB">
        <authorList>
            <consortium name="RefSeq"/>
        </authorList>
    </citation>
    <scope>IDENTIFICATION</scope>
</reference>
<dbReference type="KEGG" id="ghi:107905625"/>
<dbReference type="InterPro" id="IPR044194">
    <property type="entry name" value="BLISTER"/>
</dbReference>
<dbReference type="PaxDb" id="3635-A0A1U8JGM6"/>
<dbReference type="STRING" id="3635.A0A1U8JGM6"/>
<feature type="coiled-coil region" evidence="1">
    <location>
        <begin position="98"/>
        <end position="125"/>
    </location>
</feature>
<evidence type="ECO:0000256" key="1">
    <source>
        <dbReference type="SAM" id="Coils"/>
    </source>
</evidence>
<dbReference type="AlphaFoldDB" id="A0A1U8JGM6"/>
<dbReference type="GO" id="GO:0040008">
    <property type="term" value="P:regulation of growth"/>
    <property type="evidence" value="ECO:0007669"/>
    <property type="project" value="InterPro"/>
</dbReference>
<dbReference type="GeneID" id="107905625"/>
<dbReference type="RefSeq" id="XP_016687808.1">
    <property type="nucleotide sequence ID" value="XM_016832319.2"/>
</dbReference>
<protein>
    <submittedName>
        <fullName evidence="4">Protein BLISTER-like</fullName>
    </submittedName>
</protein>
<dbReference type="PANTHER" id="PTHR47490:SF2">
    <property type="entry name" value="PROTEIN BLISTER"/>
    <property type="match status" value="1"/>
</dbReference>
<evidence type="ECO:0000256" key="2">
    <source>
        <dbReference type="SAM" id="Phobius"/>
    </source>
</evidence>
<proteinExistence type="predicted"/>
<feature type="transmembrane region" description="Helical" evidence="2">
    <location>
        <begin position="40"/>
        <end position="60"/>
    </location>
</feature>
<name>A0A1U8JGM6_GOSHI</name>
<keyword evidence="1" id="KW-0175">Coiled coil</keyword>